<sequence>MSNEAGVAPDGGEAGASVRKRAAITVDVSSSSLQHLHQQHAMRSGGKNRDPASTGDGSFDGDMSTPRRAKLEVDPAEGTSTPRSAAAPLGGDSQASNTGKQEDGQVELCVSPICEFPIADAAFAQWKAQETPYSHDQQQFTQPPILISDSPSGSPLETEAPALPNYSRGADRSRMRGMQRNVSSRTNAAEAVQSQSTSVQLSASPTPSSSREMSRTSSAVSLSNVRQRGMESQVVSEDESESAEAMAFTFASGKASAQYCSRSGAFDQCSLPNQNIQSNTDLPTKSKNTDHAQGADGGVAADTKQGCTGQPSSAYSLAGPSSTGNSINGSTYRRPGAGAGSDCPQEVASASGSQAPSMRKISSGRSHSYKETLDAHSKDMRDGSRIINQYKILEVIGQGAYGTVHRAVMMNEENEEVAVKEFSKIRLRKTHRAANMSRRPMQAQRGQGRKSQGPAPGFRLEPLQQRQVSSHEVSRSSSSQTEVNQGGGDEGRRSDVAEPEGLEREQREESKDPLHFIRHELAILKKLHHLHVVKLYEVLDDPTGESLYIVFEYLPGGRVIDIRLHEQVEPLREDTAREYMRQIALGIEYLHHNEIVHRDIKPDNILLSKDRKVSKIVDFGVSQMFIEPGDDRVRKSVGSPAFMSPELCTAGHGDYHGKADDMWSFGVTFYCMVAGRLPFDESQFLDLYRAIREDEPEYPSHLSDGCKDVLKKLLCKDPKKRMTTDELREHPWVTCDGTLPMLGKEENLADVVEEITEEDVEKAIATMSGVFAVARAITKFKRSSASRRASSMASTASSEGRSTSDKWSEEKLNSAGGTPMRSNPSQATSLQDAAENVAQMLMPNEEPKSEAAQEHDAIGSEVLPLKGLLDNARFTMSPSASSEGGFLHNQEVEQGGASKRTGSIVSLVSEGGHGGESSNIAAENACSAAAVAISMLRPNALRKDSSNNIFWSGTSASADALFHSSVSPTATATSSTSAAASEAGFAGGNWQARGSDESPSSSGGGPIGAALFEVKPKVAAVEEAGRFERRHQQLLPFELAGGEHESDDETAAAAEVKVGGAAPHGDAAALGEVRMKRGRNGLDELPPARGQFQTIASALHGVHEQGKADKSQASVTDAAECALKAAAAEHSRRSECKRDEERAKELEQQARQQAKQWDDAGHAPQAEDVYSTTGGLSALGLVQPLSRSHPHSREKGDSVDGTITVGRGRPRILDGPLVQSPSVTKMKTPEGASEYYKGKPEGL</sequence>
<feature type="region of interest" description="Disordered" evidence="4">
    <location>
        <begin position="784"/>
        <end position="831"/>
    </location>
</feature>
<dbReference type="CDD" id="cd14008">
    <property type="entry name" value="STKc_LKB1_CaMKK"/>
    <property type="match status" value="1"/>
</dbReference>
<keyword evidence="7" id="KW-1185">Reference proteome</keyword>
<dbReference type="Proteomes" id="UP000027361">
    <property type="component" value="Unassembled WGS sequence"/>
</dbReference>
<dbReference type="GO" id="GO:0005737">
    <property type="term" value="C:cytoplasm"/>
    <property type="evidence" value="ECO:0007669"/>
    <property type="project" value="TreeGrafter"/>
</dbReference>
<dbReference type="OrthoDB" id="68483at2759"/>
<feature type="domain" description="Protein kinase" evidence="5">
    <location>
        <begin position="390"/>
        <end position="733"/>
    </location>
</feature>
<feature type="compositionally biased region" description="Basic and acidic residues" evidence="4">
    <location>
        <begin position="1128"/>
        <end position="1148"/>
    </location>
</feature>
<feature type="compositionally biased region" description="Polar residues" evidence="4">
    <location>
        <begin position="180"/>
        <end position="197"/>
    </location>
</feature>
<dbReference type="GO" id="GO:0005524">
    <property type="term" value="F:ATP binding"/>
    <property type="evidence" value="ECO:0007669"/>
    <property type="project" value="UniProtKB-UniRule"/>
</dbReference>
<dbReference type="PANTHER" id="PTHR24348:SF72">
    <property type="entry name" value="SERINE_THREONINE PROTEIN KINASE"/>
    <property type="match status" value="1"/>
</dbReference>
<organism evidence="6 7">
    <name type="scientific">Tilletiaria anomala (strain ATCC 24038 / CBS 436.72 / UBC 951)</name>
    <dbReference type="NCBI Taxonomy" id="1037660"/>
    <lineage>
        <taxon>Eukaryota</taxon>
        <taxon>Fungi</taxon>
        <taxon>Dikarya</taxon>
        <taxon>Basidiomycota</taxon>
        <taxon>Ustilaginomycotina</taxon>
        <taxon>Exobasidiomycetes</taxon>
        <taxon>Georgefischeriales</taxon>
        <taxon>Tilletiariaceae</taxon>
        <taxon>Tilletiaria</taxon>
    </lineage>
</organism>
<feature type="region of interest" description="Disordered" evidence="4">
    <location>
        <begin position="29"/>
        <end position="103"/>
    </location>
</feature>
<evidence type="ECO:0000259" key="5">
    <source>
        <dbReference type="PROSITE" id="PS50011"/>
    </source>
</evidence>
<dbReference type="SMART" id="SM00220">
    <property type="entry name" value="S_TKc"/>
    <property type="match status" value="1"/>
</dbReference>
<evidence type="ECO:0000313" key="6">
    <source>
        <dbReference type="EMBL" id="KDN52809.1"/>
    </source>
</evidence>
<evidence type="ECO:0000256" key="1">
    <source>
        <dbReference type="ARBA" id="ARBA00022741"/>
    </source>
</evidence>
<dbReference type="STRING" id="1037660.A0A066WP61"/>
<feature type="region of interest" description="Disordered" evidence="4">
    <location>
        <begin position="271"/>
        <end position="380"/>
    </location>
</feature>
<feature type="compositionally biased region" description="Basic and acidic residues" evidence="4">
    <location>
        <begin position="489"/>
        <end position="511"/>
    </location>
</feature>
<dbReference type="RefSeq" id="XP_013245648.1">
    <property type="nucleotide sequence ID" value="XM_013390194.1"/>
</dbReference>
<protein>
    <recommendedName>
        <fullName evidence="5">Protein kinase domain-containing protein</fullName>
    </recommendedName>
</protein>
<dbReference type="FunFam" id="1.10.510.10:FF:000571">
    <property type="entry name" value="Maternal embryonic leucine zipper kinase"/>
    <property type="match status" value="1"/>
</dbReference>
<feature type="compositionally biased region" description="Basic and acidic residues" evidence="4">
    <location>
        <begin position="368"/>
        <end position="380"/>
    </location>
</feature>
<dbReference type="Pfam" id="PF00069">
    <property type="entry name" value="Pkinase"/>
    <property type="match status" value="1"/>
</dbReference>
<dbReference type="InParanoid" id="A0A066WP61"/>
<accession>A0A066WP61</accession>
<evidence type="ECO:0000256" key="4">
    <source>
        <dbReference type="SAM" id="MobiDB-lite"/>
    </source>
</evidence>
<comment type="caution">
    <text evidence="6">The sequence shown here is derived from an EMBL/GenBank/DDBJ whole genome shotgun (WGS) entry which is preliminary data.</text>
</comment>
<dbReference type="GO" id="GO:0010506">
    <property type="term" value="P:regulation of autophagy"/>
    <property type="evidence" value="ECO:0007669"/>
    <property type="project" value="InterPro"/>
</dbReference>
<dbReference type="Gene3D" id="1.10.510.10">
    <property type="entry name" value="Transferase(Phosphotransferase) domain 1"/>
    <property type="match status" value="1"/>
</dbReference>
<dbReference type="AlphaFoldDB" id="A0A066WP61"/>
<feature type="compositionally biased region" description="Low complexity" evidence="4">
    <location>
        <begin position="464"/>
        <end position="480"/>
    </location>
</feature>
<feature type="compositionally biased region" description="Polar residues" evidence="4">
    <location>
        <begin position="133"/>
        <end position="142"/>
    </location>
</feature>
<feature type="region of interest" description="Disordered" evidence="4">
    <location>
        <begin position="1186"/>
        <end position="1243"/>
    </location>
</feature>
<dbReference type="InterPro" id="IPR000719">
    <property type="entry name" value="Prot_kinase_dom"/>
</dbReference>
<feature type="region of interest" description="Disordered" evidence="4">
    <location>
        <begin position="1128"/>
        <end position="1168"/>
    </location>
</feature>
<feature type="region of interest" description="Disordered" evidence="4">
    <location>
        <begin position="987"/>
        <end position="1008"/>
    </location>
</feature>
<dbReference type="SUPFAM" id="SSF56112">
    <property type="entry name" value="Protein kinase-like (PK-like)"/>
    <property type="match status" value="1"/>
</dbReference>
<feature type="region of interest" description="Disordered" evidence="4">
    <location>
        <begin position="428"/>
        <end position="511"/>
    </location>
</feature>
<dbReference type="Gene3D" id="3.30.200.20">
    <property type="entry name" value="Phosphorylase Kinase, domain 1"/>
    <property type="match status" value="1"/>
</dbReference>
<evidence type="ECO:0000313" key="7">
    <source>
        <dbReference type="Proteomes" id="UP000027361"/>
    </source>
</evidence>
<dbReference type="GO" id="GO:0004674">
    <property type="term" value="F:protein serine/threonine kinase activity"/>
    <property type="evidence" value="ECO:0007669"/>
    <property type="project" value="InterPro"/>
</dbReference>
<dbReference type="HOGENOM" id="CLU_266490_0_0_1"/>
<feature type="compositionally biased region" description="Basic and acidic residues" evidence="4">
    <location>
        <begin position="802"/>
        <end position="812"/>
    </location>
</feature>
<dbReference type="EMBL" id="JMSN01000006">
    <property type="protein sequence ID" value="KDN52809.1"/>
    <property type="molecule type" value="Genomic_DNA"/>
</dbReference>
<dbReference type="PROSITE" id="PS50011">
    <property type="entry name" value="PROTEIN_KINASE_DOM"/>
    <property type="match status" value="1"/>
</dbReference>
<feature type="compositionally biased region" description="Polar residues" evidence="4">
    <location>
        <begin position="271"/>
        <end position="286"/>
    </location>
</feature>
<evidence type="ECO:0000256" key="2">
    <source>
        <dbReference type="ARBA" id="ARBA00022840"/>
    </source>
</evidence>
<keyword evidence="2 3" id="KW-0067">ATP-binding</keyword>
<reference evidence="6 7" key="1">
    <citation type="submission" date="2014-05" db="EMBL/GenBank/DDBJ databases">
        <title>Draft genome sequence of a rare smut relative, Tilletiaria anomala UBC 951.</title>
        <authorList>
            <consortium name="DOE Joint Genome Institute"/>
            <person name="Toome M."/>
            <person name="Kuo A."/>
            <person name="Henrissat B."/>
            <person name="Lipzen A."/>
            <person name="Tritt A."/>
            <person name="Yoshinaga Y."/>
            <person name="Zane M."/>
            <person name="Barry K."/>
            <person name="Grigoriev I.V."/>
            <person name="Spatafora J.W."/>
            <person name="Aimea M.C."/>
        </authorList>
    </citation>
    <scope>NUCLEOTIDE SEQUENCE [LARGE SCALE GENOMIC DNA]</scope>
    <source>
        <strain evidence="6 7">UBC 951</strain>
    </source>
</reference>
<dbReference type="GeneID" id="25265845"/>
<dbReference type="PROSITE" id="PS00107">
    <property type="entry name" value="PROTEIN_KINASE_ATP"/>
    <property type="match status" value="1"/>
</dbReference>
<feature type="compositionally biased region" description="Polar residues" evidence="4">
    <location>
        <begin position="820"/>
        <end position="831"/>
    </location>
</feature>
<name>A0A066WP61_TILAU</name>
<dbReference type="InterPro" id="IPR017441">
    <property type="entry name" value="Protein_kinase_ATP_BS"/>
</dbReference>
<feature type="region of interest" description="Disordered" evidence="4">
    <location>
        <begin position="133"/>
        <end position="238"/>
    </location>
</feature>
<dbReference type="InterPro" id="IPR011009">
    <property type="entry name" value="Kinase-like_dom_sf"/>
</dbReference>
<dbReference type="InterPro" id="IPR045269">
    <property type="entry name" value="Atg1-like"/>
</dbReference>
<proteinExistence type="predicted"/>
<gene>
    <name evidence="6" type="ORF">K437DRAFT_266261</name>
</gene>
<feature type="compositionally biased region" description="Polar residues" evidence="4">
    <location>
        <begin position="305"/>
        <end position="331"/>
    </location>
</feature>
<keyword evidence="1 3" id="KW-0547">Nucleotide-binding</keyword>
<dbReference type="PROSITE" id="PS00108">
    <property type="entry name" value="PROTEIN_KINASE_ST"/>
    <property type="match status" value="1"/>
</dbReference>
<feature type="binding site" evidence="3">
    <location>
        <position position="420"/>
    </location>
    <ligand>
        <name>ATP</name>
        <dbReference type="ChEBI" id="CHEBI:30616"/>
    </ligand>
</feature>
<dbReference type="InterPro" id="IPR008271">
    <property type="entry name" value="Ser/Thr_kinase_AS"/>
</dbReference>
<feature type="compositionally biased region" description="Low complexity" evidence="4">
    <location>
        <begin position="198"/>
        <end position="221"/>
    </location>
</feature>
<dbReference type="PANTHER" id="PTHR24348">
    <property type="entry name" value="SERINE/THREONINE-PROTEIN KINASE UNC-51-RELATED"/>
    <property type="match status" value="1"/>
</dbReference>
<feature type="compositionally biased region" description="Low complexity" evidence="4">
    <location>
        <begin position="786"/>
        <end position="801"/>
    </location>
</feature>
<evidence type="ECO:0000256" key="3">
    <source>
        <dbReference type="PROSITE-ProRule" id="PRU10141"/>
    </source>
</evidence>